<feature type="non-terminal residue" evidence="2">
    <location>
        <position position="1"/>
    </location>
</feature>
<organism evidence="2">
    <name type="scientific">marine metagenome</name>
    <dbReference type="NCBI Taxonomy" id="408172"/>
    <lineage>
        <taxon>unclassified sequences</taxon>
        <taxon>metagenomes</taxon>
        <taxon>ecological metagenomes</taxon>
    </lineage>
</organism>
<protein>
    <recommendedName>
        <fullName evidence="1">Methyltransferase type 11 domain-containing protein</fullName>
    </recommendedName>
</protein>
<dbReference type="PANTHER" id="PTHR43464">
    <property type="entry name" value="METHYLTRANSFERASE"/>
    <property type="match status" value="1"/>
</dbReference>
<reference evidence="2" key="1">
    <citation type="submission" date="2018-05" db="EMBL/GenBank/DDBJ databases">
        <authorList>
            <person name="Lanie J.A."/>
            <person name="Ng W.-L."/>
            <person name="Kazmierczak K.M."/>
            <person name="Andrzejewski T.M."/>
            <person name="Davidsen T.M."/>
            <person name="Wayne K.J."/>
            <person name="Tettelin H."/>
            <person name="Glass J.I."/>
            <person name="Rusch D."/>
            <person name="Podicherti R."/>
            <person name="Tsui H.-C.T."/>
            <person name="Winkler M.E."/>
        </authorList>
    </citation>
    <scope>NUCLEOTIDE SEQUENCE</scope>
</reference>
<evidence type="ECO:0000313" key="2">
    <source>
        <dbReference type="EMBL" id="SVC91188.1"/>
    </source>
</evidence>
<dbReference type="GO" id="GO:0008757">
    <property type="term" value="F:S-adenosylmethionine-dependent methyltransferase activity"/>
    <property type="evidence" value="ECO:0007669"/>
    <property type="project" value="InterPro"/>
</dbReference>
<gene>
    <name evidence="2" type="ORF">METZ01_LOCUS344042</name>
</gene>
<dbReference type="CDD" id="cd02440">
    <property type="entry name" value="AdoMet_MTases"/>
    <property type="match status" value="1"/>
</dbReference>
<dbReference type="SUPFAM" id="SSF53335">
    <property type="entry name" value="S-adenosyl-L-methionine-dependent methyltransferases"/>
    <property type="match status" value="1"/>
</dbReference>
<proteinExistence type="predicted"/>
<feature type="domain" description="Methyltransferase type 11" evidence="1">
    <location>
        <begin position="42"/>
        <end position="132"/>
    </location>
</feature>
<dbReference type="Pfam" id="PF08241">
    <property type="entry name" value="Methyltransf_11"/>
    <property type="match status" value="1"/>
</dbReference>
<dbReference type="Gene3D" id="3.40.50.150">
    <property type="entry name" value="Vaccinia Virus protein VP39"/>
    <property type="match status" value="1"/>
</dbReference>
<accession>A0A382R293</accession>
<evidence type="ECO:0000259" key="1">
    <source>
        <dbReference type="Pfam" id="PF08241"/>
    </source>
</evidence>
<name>A0A382R293_9ZZZZ</name>
<dbReference type="InterPro" id="IPR029063">
    <property type="entry name" value="SAM-dependent_MTases_sf"/>
</dbReference>
<dbReference type="EMBL" id="UINC01118213">
    <property type="protein sequence ID" value="SVC91188.1"/>
    <property type="molecule type" value="Genomic_DNA"/>
</dbReference>
<sequence length="251" mass="27733">VKLLLDVTARVERDHFWFRGLRRFVRPLLAQVQAERPQMDILDCGCGTGTNLDVLSDYGSACGVDRELIGVQRARAAGRQVGRATVTRLPFSGERFDLVTSFDVLYCLEVPDERAAVTEMFRVLRPGGRVIINVAAMPTLSGNHSVLAHEVRRYTAPALRDLLERAGFVVERLTYTNATMLPILVPLRLVQRALGLASEENAGREMEVPPRPLNTVLDWMLTVEAALVKRVDLPCGSSLLAMARKPVVGTS</sequence>
<dbReference type="AlphaFoldDB" id="A0A382R293"/>
<dbReference type="PANTHER" id="PTHR43464:SF94">
    <property type="entry name" value="MALONYL-[ACYL-CARRIER PROTEIN] O-METHYLTRANSFERASE"/>
    <property type="match status" value="1"/>
</dbReference>
<dbReference type="InterPro" id="IPR013216">
    <property type="entry name" value="Methyltransf_11"/>
</dbReference>